<feature type="transmembrane region" description="Helical" evidence="11">
    <location>
        <begin position="240"/>
        <end position="263"/>
    </location>
</feature>
<feature type="transmembrane region" description="Helical" evidence="11">
    <location>
        <begin position="148"/>
        <end position="167"/>
    </location>
</feature>
<dbReference type="PANTHER" id="PTHR26452">
    <property type="entry name" value="OLFACTORY RECEPTOR"/>
    <property type="match status" value="1"/>
</dbReference>
<dbReference type="SUPFAM" id="SSF81321">
    <property type="entry name" value="Family A G protein-coupled receptor-like"/>
    <property type="match status" value="1"/>
</dbReference>
<evidence type="ECO:0000313" key="14">
    <source>
        <dbReference type="RefSeq" id="XP_018092437.2"/>
    </source>
</evidence>
<feature type="transmembrane region" description="Helical" evidence="11">
    <location>
        <begin position="187"/>
        <end position="205"/>
    </location>
</feature>
<dbReference type="InterPro" id="IPR050516">
    <property type="entry name" value="Olfactory_GPCR"/>
</dbReference>
<organism evidence="13 14">
    <name type="scientific">Xenopus laevis</name>
    <name type="common">African clawed frog</name>
    <dbReference type="NCBI Taxonomy" id="8355"/>
    <lineage>
        <taxon>Eukaryota</taxon>
        <taxon>Metazoa</taxon>
        <taxon>Chordata</taxon>
        <taxon>Craniata</taxon>
        <taxon>Vertebrata</taxon>
        <taxon>Euteleostomi</taxon>
        <taxon>Amphibia</taxon>
        <taxon>Batrachia</taxon>
        <taxon>Anura</taxon>
        <taxon>Pipoidea</taxon>
        <taxon>Pipidae</taxon>
        <taxon>Xenopodinae</taxon>
        <taxon>Xenopus</taxon>
        <taxon>Xenopus</taxon>
    </lineage>
</organism>
<evidence type="ECO:0000256" key="5">
    <source>
        <dbReference type="ARBA" id="ARBA00022989"/>
    </source>
</evidence>
<dbReference type="KEGG" id="xla:108701939"/>
<dbReference type="FunFam" id="1.20.1070.10:FF:000015">
    <property type="entry name" value="Olfactory receptor"/>
    <property type="match status" value="1"/>
</dbReference>
<protein>
    <recommendedName>
        <fullName evidence="11">Olfactory receptor</fullName>
    </recommendedName>
</protein>
<reference evidence="14" key="1">
    <citation type="submission" date="2025-08" db="UniProtKB">
        <authorList>
            <consortium name="RefSeq"/>
        </authorList>
    </citation>
    <scope>IDENTIFICATION</scope>
    <source>
        <strain evidence="14">J_2021</strain>
        <tissue evidence="14">Erythrocytes</tissue>
    </source>
</reference>
<dbReference type="InterPro" id="IPR017452">
    <property type="entry name" value="GPCR_Rhodpsn_7TM"/>
</dbReference>
<dbReference type="InterPro" id="IPR000276">
    <property type="entry name" value="GPCR_Rhodpsn"/>
</dbReference>
<keyword evidence="7 11" id="KW-0472">Membrane</keyword>
<dbReference type="PROSITE" id="PS00237">
    <property type="entry name" value="G_PROTEIN_RECEP_F1_1"/>
    <property type="match status" value="1"/>
</dbReference>
<dbReference type="Gene3D" id="1.20.1070.10">
    <property type="entry name" value="Rhodopsin 7-helix transmembrane proteins"/>
    <property type="match status" value="1"/>
</dbReference>
<name>A0A8J0TY39_XENLA</name>
<sequence length="363" mass="41537">MNNRRCSSKKCQSVSAKANKLTNNHSRQIKAIQLLQYPVIFEIRKNQIMLGNQTKLFEFIFLGLSDVPSAGLPLFMLFLLIYLMTLVGNLLILLMIFIDSHLHTPMYMFLSNLAGLDVFYSTVTSPRMLTDFFSETKTISLPACITQFFFFFSFICIELYLLAVMSYDRYVAICHPLHYIQIMHPKFCVLIVVSAWVIGFLTSLIHTLCTLRLTFCGPNLIQGFFCDLPQLFLLSCTNTFINVLVMFLVGILMGSSALGITFVPYIQIFRTIKKIKTWRGKLKAFSTCASHLTVVFVFYGTLIFTYLRPTPRNAFSEDRLVSVVYTIVTPLLNPIIYSLRNKDLKGAFRRTAHKIGFLRLNTS</sequence>
<evidence type="ECO:0000259" key="12">
    <source>
        <dbReference type="PROSITE" id="PS50262"/>
    </source>
</evidence>
<evidence type="ECO:0000313" key="13">
    <source>
        <dbReference type="Proteomes" id="UP000186698"/>
    </source>
</evidence>
<dbReference type="RefSeq" id="XP_018092437.2">
    <property type="nucleotide sequence ID" value="XM_018236948.2"/>
</dbReference>
<dbReference type="GeneID" id="108701939"/>
<evidence type="ECO:0000256" key="10">
    <source>
        <dbReference type="RuleBase" id="RU000688"/>
    </source>
</evidence>
<dbReference type="GO" id="GO:0004984">
    <property type="term" value="F:olfactory receptor activity"/>
    <property type="evidence" value="ECO:0000318"/>
    <property type="project" value="GO_Central"/>
</dbReference>
<keyword evidence="5 11" id="KW-1133">Transmembrane helix</keyword>
<keyword evidence="6 10" id="KW-0297">G-protein coupled receptor</keyword>
<proteinExistence type="inferred from homology"/>
<feature type="transmembrane region" description="Helical" evidence="11">
    <location>
        <begin position="319"/>
        <end position="339"/>
    </location>
</feature>
<dbReference type="Proteomes" id="UP000186698">
    <property type="component" value="Chromosome 9_10L"/>
</dbReference>
<evidence type="ECO:0000256" key="2">
    <source>
        <dbReference type="ARBA" id="ARBA00022475"/>
    </source>
</evidence>
<dbReference type="PROSITE" id="PS50262">
    <property type="entry name" value="G_PROTEIN_RECEP_F1_2"/>
    <property type="match status" value="1"/>
</dbReference>
<accession>A0A8J0TY39</accession>
<dbReference type="PRINTS" id="PR00237">
    <property type="entry name" value="GPCRRHODOPSN"/>
</dbReference>
<keyword evidence="4 11" id="KW-0552">Olfaction</keyword>
<evidence type="ECO:0000256" key="7">
    <source>
        <dbReference type="ARBA" id="ARBA00023136"/>
    </source>
</evidence>
<keyword evidence="2 11" id="KW-1003">Cell membrane</keyword>
<dbReference type="Pfam" id="PF13853">
    <property type="entry name" value="7tm_4"/>
    <property type="match status" value="1"/>
</dbReference>
<dbReference type="AlphaFoldDB" id="A0A8J0TY39"/>
<evidence type="ECO:0000256" key="4">
    <source>
        <dbReference type="ARBA" id="ARBA00022725"/>
    </source>
</evidence>
<keyword evidence="8 10" id="KW-0675">Receptor</keyword>
<gene>
    <name evidence="14" type="primary">LOC108701939</name>
</gene>
<keyword evidence="13" id="KW-1185">Reference proteome</keyword>
<evidence type="ECO:0000256" key="8">
    <source>
        <dbReference type="ARBA" id="ARBA00023170"/>
    </source>
</evidence>
<evidence type="ECO:0000256" key="1">
    <source>
        <dbReference type="ARBA" id="ARBA00004651"/>
    </source>
</evidence>
<evidence type="ECO:0000256" key="3">
    <source>
        <dbReference type="ARBA" id="ARBA00022692"/>
    </source>
</evidence>
<comment type="subcellular location">
    <subcellularLocation>
        <location evidence="1 11">Cell membrane</location>
        <topology evidence="1 11">Multi-pass membrane protein</topology>
    </subcellularLocation>
</comment>
<feature type="transmembrane region" description="Helical" evidence="11">
    <location>
        <begin position="74"/>
        <end position="97"/>
    </location>
</feature>
<dbReference type="GO" id="GO:0004930">
    <property type="term" value="F:G protein-coupled receptor activity"/>
    <property type="evidence" value="ECO:0007669"/>
    <property type="project" value="UniProtKB-KW"/>
</dbReference>
<evidence type="ECO:0000256" key="6">
    <source>
        <dbReference type="ARBA" id="ARBA00023040"/>
    </source>
</evidence>
<evidence type="ECO:0000256" key="11">
    <source>
        <dbReference type="RuleBase" id="RU363047"/>
    </source>
</evidence>
<dbReference type="InterPro" id="IPR000725">
    <property type="entry name" value="Olfact_rcpt"/>
</dbReference>
<comment type="similarity">
    <text evidence="10">Belongs to the G-protein coupled receptor 1 family.</text>
</comment>
<keyword evidence="11" id="KW-0716">Sensory transduction</keyword>
<evidence type="ECO:0000256" key="9">
    <source>
        <dbReference type="ARBA" id="ARBA00023224"/>
    </source>
</evidence>
<dbReference type="OrthoDB" id="5964498at2759"/>
<dbReference type="GO" id="GO:0005549">
    <property type="term" value="F:odorant binding"/>
    <property type="evidence" value="ECO:0000318"/>
    <property type="project" value="GO_Central"/>
</dbReference>
<dbReference type="CDD" id="cd15229">
    <property type="entry name" value="7tmA_OR8S1-like"/>
    <property type="match status" value="1"/>
</dbReference>
<feature type="transmembrane region" description="Helical" evidence="11">
    <location>
        <begin position="284"/>
        <end position="307"/>
    </location>
</feature>
<dbReference type="PRINTS" id="PR00245">
    <property type="entry name" value="OLFACTORYR"/>
</dbReference>
<dbReference type="GO" id="GO:0005886">
    <property type="term" value="C:plasma membrane"/>
    <property type="evidence" value="ECO:0007669"/>
    <property type="project" value="UniProtKB-SubCell"/>
</dbReference>
<keyword evidence="3 10" id="KW-0812">Transmembrane</keyword>
<keyword evidence="9 10" id="KW-0807">Transducer</keyword>
<feature type="domain" description="G-protein coupled receptors family 1 profile" evidence="12">
    <location>
        <begin position="88"/>
        <end position="337"/>
    </location>
</feature>